<protein>
    <submittedName>
        <fullName evidence="1">Death inducer-obliterator 1</fullName>
    </submittedName>
</protein>
<dbReference type="AlphaFoldDB" id="A0A1A8GBI4"/>
<feature type="non-terminal residue" evidence="1">
    <location>
        <position position="1"/>
    </location>
</feature>
<gene>
    <name evidence="1" type="primary">DIDO1</name>
</gene>
<name>A0A1A8GBI4_9TELE</name>
<organism evidence="1">
    <name type="scientific">Nothobranchius korthausae</name>
    <dbReference type="NCBI Taxonomy" id="1143690"/>
    <lineage>
        <taxon>Eukaryota</taxon>
        <taxon>Metazoa</taxon>
        <taxon>Chordata</taxon>
        <taxon>Craniata</taxon>
        <taxon>Vertebrata</taxon>
        <taxon>Euteleostomi</taxon>
        <taxon>Actinopterygii</taxon>
        <taxon>Neopterygii</taxon>
        <taxon>Teleostei</taxon>
        <taxon>Neoteleostei</taxon>
        <taxon>Acanthomorphata</taxon>
        <taxon>Ovalentaria</taxon>
        <taxon>Atherinomorphae</taxon>
        <taxon>Cyprinodontiformes</taxon>
        <taxon>Nothobranchiidae</taxon>
        <taxon>Nothobranchius</taxon>
    </lineage>
</organism>
<reference evidence="1" key="2">
    <citation type="submission" date="2016-06" db="EMBL/GenBank/DDBJ databases">
        <title>The genome of a short-lived fish provides insights into sex chromosome evolution and the genetic control of aging.</title>
        <authorList>
            <person name="Reichwald K."/>
            <person name="Felder M."/>
            <person name="Petzold A."/>
            <person name="Koch P."/>
            <person name="Groth M."/>
            <person name="Platzer M."/>
        </authorList>
    </citation>
    <scope>NUCLEOTIDE SEQUENCE</scope>
    <source>
        <tissue evidence="1">Brain</tissue>
    </source>
</reference>
<reference evidence="1" key="1">
    <citation type="submission" date="2016-05" db="EMBL/GenBank/DDBJ databases">
        <authorList>
            <person name="Lavstsen T."/>
            <person name="Jespersen J.S."/>
        </authorList>
    </citation>
    <scope>NUCLEOTIDE SEQUENCE</scope>
    <source>
        <tissue evidence="1">Brain</tissue>
    </source>
</reference>
<accession>A0A1A8GBI4</accession>
<proteinExistence type="predicted"/>
<dbReference type="EMBL" id="HAEC01000324">
    <property type="protein sequence ID" value="SBQ68401.1"/>
    <property type="molecule type" value="Transcribed_RNA"/>
</dbReference>
<feature type="non-terminal residue" evidence="1">
    <location>
        <position position="50"/>
    </location>
</feature>
<sequence>TLERKIYLKFSLGCERWLEEQQLQNRNSRKLMMSWTKTLVLFDVLTLWSS</sequence>
<evidence type="ECO:0000313" key="1">
    <source>
        <dbReference type="EMBL" id="SBQ68401.1"/>
    </source>
</evidence>